<dbReference type="Gene3D" id="3.60.15.10">
    <property type="entry name" value="Ribonuclease Z/Hydroxyacylglutathione hydrolase-like"/>
    <property type="match status" value="1"/>
</dbReference>
<keyword evidence="4" id="KW-0614">Plasmid</keyword>
<dbReference type="SMART" id="SM00849">
    <property type="entry name" value="Lactamase_B"/>
    <property type="match status" value="1"/>
</dbReference>
<dbReference type="Pfam" id="PF12836">
    <property type="entry name" value="HHH_3"/>
    <property type="match status" value="1"/>
</dbReference>
<accession>D3G0Z4</accession>
<dbReference type="SUPFAM" id="SSF47781">
    <property type="entry name" value="RuvA domain 2-like"/>
    <property type="match status" value="1"/>
</dbReference>
<dbReference type="Pfam" id="PF00395">
    <property type="entry name" value="SLH"/>
    <property type="match status" value="3"/>
</dbReference>
<dbReference type="AlphaFoldDB" id="D3G0Z4"/>
<dbReference type="InterPro" id="IPR052159">
    <property type="entry name" value="Competence_DNA_uptake"/>
</dbReference>
<dbReference type="PANTHER" id="PTHR30619">
    <property type="entry name" value="DNA INTERNALIZATION/COMPETENCE PROTEIN COMEC/REC2"/>
    <property type="match status" value="1"/>
</dbReference>
<dbReference type="SUPFAM" id="SSF56281">
    <property type="entry name" value="Metallo-hydrolase/oxidoreductase"/>
    <property type="match status" value="1"/>
</dbReference>
<dbReference type="Gene3D" id="1.10.150.320">
    <property type="entry name" value="Photosystem II 12 kDa extrinsic protein"/>
    <property type="match status" value="1"/>
</dbReference>
<feature type="signal peptide" evidence="2">
    <location>
        <begin position="1"/>
        <end position="23"/>
    </location>
</feature>
<reference evidence="4 5" key="1">
    <citation type="journal article" date="2011" name="Environ. Microbiol.">
        <title>Genome of alkaliphilic Bacillus pseudofirmus OF4 reveals adaptations that support the ability to grow in an external pH range from 7.5 to 11.4.</title>
        <authorList>
            <person name="Janto B."/>
            <person name="Ahmed A."/>
            <person name="Ito M."/>
            <person name="Liu J."/>
            <person name="Hicks D.B."/>
            <person name="Pagni S."/>
            <person name="Fackelmayer O.J."/>
            <person name="Smith T.A."/>
            <person name="Earl J."/>
            <person name="Elbourne L.D."/>
            <person name="Hassan K."/>
            <person name="Paulsen I.T."/>
            <person name="Kolsto A.B."/>
            <person name="Tourasse N.J."/>
            <person name="Ehrlich G.D."/>
            <person name="Boissy R."/>
            <person name="Ivey D.M."/>
            <person name="Li G."/>
            <person name="Xue Y."/>
            <person name="Ma Y."/>
            <person name="Hu F.Z."/>
            <person name="Krulwich T.A."/>
        </authorList>
    </citation>
    <scope>NUCLEOTIDE SEQUENCE [LARGE SCALE GENOMIC DNA]</scope>
    <source>
        <strain evidence="5">ATCC BAA-2126 / JCM 17055 / OF4</strain>
    </source>
</reference>
<sequence>MNNRSIFITLLIVLTLIVTPVNAQSKFPDVANTHWGINEINYLSEKGIINGFPDGRFGPTNNVTRGDAAIMIAGALGLELTGSKAPFNDVPKTYYAHDAISAVAAEGIIGGYRGNYSPRDPLTRGQMAAILQRAFNLSGTWDREFKDVANDHLFYSSIQAVASNNITVGYPDLTFKPSNQTQRAEFSAFLARTLEEEFRPKLVSPLPIDDLEIHHLDVGQGDSTLIIAPNGKTILIDAGTQTAGQQVVSYLKQAGITTIDHLIITHAHADHVGGAIQVMNEFQVNNVIDSGIPHTSQTYLNYLTYIDEHNVPFEVATVGDSINLDPSLDIIVVNSGEEGDSLNDASVSLHLTFDSFTYLITGDAEETAEHRIVEQFNVQSDVLRVGHHGSRTSTTPYFITNVLPQTAIISVGEGNSYGHPHPEVLDRLKEVGVEDIFTTIGGSVIVYSDGNDYTVEKQNGNGQPGSDPIIDDPIDESPSYPININTAGFEELQHITGVGDVIAQRIIDYRQANGPFQAIAEIKNVSGIGDATFERMKDQITVH</sequence>
<proteinExistence type="predicted"/>
<dbReference type="CDD" id="cd07731">
    <property type="entry name" value="ComA-like_MBL-fold"/>
    <property type="match status" value="1"/>
</dbReference>
<evidence type="ECO:0000313" key="4">
    <source>
        <dbReference type="EMBL" id="ADC52020.1"/>
    </source>
</evidence>
<dbReference type="HOGENOM" id="CLU_039621_0_0_9"/>
<dbReference type="Proteomes" id="UP000001544">
    <property type="component" value="Plasmid pBpOF4-01"/>
</dbReference>
<dbReference type="InterPro" id="IPR035681">
    <property type="entry name" value="ComA-like_MBL"/>
</dbReference>
<protein>
    <submittedName>
        <fullName evidence="4">SLH domain-containing hydrolase, putative beta-lactamase</fullName>
    </submittedName>
</protein>
<keyword evidence="1 2" id="KW-0732">Signal</keyword>
<gene>
    <name evidence="4" type="ordered locus">BpOF4_20104</name>
</gene>
<keyword evidence="4" id="KW-0378">Hydrolase</keyword>
<dbReference type="KEGG" id="bpf:BpOF4_20104"/>
<dbReference type="InterPro" id="IPR001279">
    <property type="entry name" value="Metallo-B-lactamas"/>
</dbReference>
<organism evidence="4 5">
    <name type="scientific">Alkalihalophilus pseudofirmus (strain ATCC BAA-2126 / JCM 17055 / OF4)</name>
    <name type="common">Bacillus pseudofirmus</name>
    <dbReference type="NCBI Taxonomy" id="398511"/>
    <lineage>
        <taxon>Bacteria</taxon>
        <taxon>Bacillati</taxon>
        <taxon>Bacillota</taxon>
        <taxon>Bacilli</taxon>
        <taxon>Bacillales</taxon>
        <taxon>Bacillaceae</taxon>
        <taxon>Alkalihalophilus</taxon>
    </lineage>
</organism>
<dbReference type="InterPro" id="IPR004509">
    <property type="entry name" value="Competence_ComEA_HhH"/>
</dbReference>
<evidence type="ECO:0000313" key="5">
    <source>
        <dbReference type="Proteomes" id="UP000001544"/>
    </source>
</evidence>
<keyword evidence="5" id="KW-1185">Reference proteome</keyword>
<evidence type="ECO:0000256" key="1">
    <source>
        <dbReference type="ARBA" id="ARBA00022729"/>
    </source>
</evidence>
<dbReference type="InterPro" id="IPR036866">
    <property type="entry name" value="RibonucZ/Hydroxyglut_hydro"/>
</dbReference>
<dbReference type="Pfam" id="PF00753">
    <property type="entry name" value="Lactamase_B"/>
    <property type="match status" value="1"/>
</dbReference>
<dbReference type="GO" id="GO:0016787">
    <property type="term" value="F:hydrolase activity"/>
    <property type="evidence" value="ECO:0007669"/>
    <property type="project" value="UniProtKB-KW"/>
</dbReference>
<dbReference type="NCBIfam" id="TIGR00426">
    <property type="entry name" value="competence protein ComEA helix-hairpin-helix repeat region"/>
    <property type="match status" value="1"/>
</dbReference>
<dbReference type="PANTHER" id="PTHR30619:SF7">
    <property type="entry name" value="BETA-LACTAMASE DOMAIN PROTEIN"/>
    <property type="match status" value="1"/>
</dbReference>
<feature type="chain" id="PRO_5003043516" evidence="2">
    <location>
        <begin position="24"/>
        <end position="543"/>
    </location>
</feature>
<name>D3G0Z4_ALKPO</name>
<dbReference type="RefSeq" id="WP_012960949.1">
    <property type="nucleotide sequence ID" value="NC_013792.1"/>
</dbReference>
<feature type="domain" description="SLH" evidence="3">
    <location>
        <begin position="23"/>
        <end position="86"/>
    </location>
</feature>
<dbReference type="InterPro" id="IPR001119">
    <property type="entry name" value="SLH_dom"/>
</dbReference>
<dbReference type="PROSITE" id="PS51272">
    <property type="entry name" value="SLH"/>
    <property type="match status" value="3"/>
</dbReference>
<evidence type="ECO:0000256" key="2">
    <source>
        <dbReference type="SAM" id="SignalP"/>
    </source>
</evidence>
<dbReference type="eggNOG" id="COG1555">
    <property type="taxonomic scope" value="Bacteria"/>
</dbReference>
<geneLocation type="plasmid" evidence="4 5">
    <name>pBpOF4-01</name>
</geneLocation>
<feature type="domain" description="SLH" evidence="3">
    <location>
        <begin position="141"/>
        <end position="204"/>
    </location>
</feature>
<dbReference type="eggNOG" id="COG2333">
    <property type="taxonomic scope" value="Bacteria"/>
</dbReference>
<dbReference type="InterPro" id="IPR010994">
    <property type="entry name" value="RuvA_2-like"/>
</dbReference>
<evidence type="ECO:0000259" key="3">
    <source>
        <dbReference type="PROSITE" id="PS51272"/>
    </source>
</evidence>
<feature type="domain" description="SLH" evidence="3">
    <location>
        <begin position="87"/>
        <end position="140"/>
    </location>
</feature>
<dbReference type="EMBL" id="CP001879">
    <property type="protein sequence ID" value="ADC52020.1"/>
    <property type="molecule type" value="Genomic_DNA"/>
</dbReference>